<dbReference type="RefSeq" id="WP_280578857.1">
    <property type="nucleotide sequence ID" value="NZ_JARXRO010000018.1"/>
</dbReference>
<dbReference type="InterPro" id="IPR005519">
    <property type="entry name" value="Acid_phosphat_B-like"/>
</dbReference>
<organism evidence="4 5">
    <name type="scientific">Luteimonas kalidii</name>
    <dbReference type="NCBI Taxonomy" id="3042025"/>
    <lineage>
        <taxon>Bacteria</taxon>
        <taxon>Pseudomonadati</taxon>
        <taxon>Pseudomonadota</taxon>
        <taxon>Gammaproteobacteria</taxon>
        <taxon>Lysobacterales</taxon>
        <taxon>Lysobacteraceae</taxon>
        <taxon>Luteimonas</taxon>
    </lineage>
</organism>
<dbReference type="SFLD" id="SFLDS00003">
    <property type="entry name" value="Haloacid_Dehalogenase"/>
    <property type="match status" value="1"/>
</dbReference>
<keyword evidence="1 3" id="KW-0732">Signal</keyword>
<dbReference type="PANTHER" id="PTHR31284">
    <property type="entry name" value="ACID PHOSPHATASE-LIKE PROTEIN"/>
    <property type="match status" value="1"/>
</dbReference>
<evidence type="ECO:0000256" key="3">
    <source>
        <dbReference type="SAM" id="SignalP"/>
    </source>
</evidence>
<dbReference type="Proteomes" id="UP001156873">
    <property type="component" value="Unassembled WGS sequence"/>
</dbReference>
<proteinExistence type="predicted"/>
<dbReference type="SFLD" id="SFLDG01125">
    <property type="entry name" value="C1.1:_Acid_Phosphatase_Like"/>
    <property type="match status" value="1"/>
</dbReference>
<dbReference type="Gene3D" id="3.40.50.1000">
    <property type="entry name" value="HAD superfamily/HAD-like"/>
    <property type="match status" value="1"/>
</dbReference>
<dbReference type="InterPro" id="IPR036412">
    <property type="entry name" value="HAD-like_sf"/>
</dbReference>
<comment type="caution">
    <text evidence="4">The sequence shown here is derived from an EMBL/GenBank/DDBJ whole genome shotgun (WGS) entry which is preliminary data.</text>
</comment>
<dbReference type="PIRSF" id="PIRSF019271">
    <property type="entry name" value="Acid_Ptase_C"/>
    <property type="match status" value="1"/>
</dbReference>
<accession>A0ABT6JVF7</accession>
<feature type="signal peptide" evidence="3">
    <location>
        <begin position="1"/>
        <end position="18"/>
    </location>
</feature>
<feature type="region of interest" description="Disordered" evidence="2">
    <location>
        <begin position="28"/>
        <end position="47"/>
    </location>
</feature>
<dbReference type="InterPro" id="IPR023214">
    <property type="entry name" value="HAD_sf"/>
</dbReference>
<sequence length="307" mass="33515">MRASATAASLLATAFILAACKVTAPLPTGDPVKPAPSDATADAQRQGAGADDNLNAVLWVQRSAEYQANAISIFRAAADHLDAALAEPEWDALVPAEREQAAPARGLAPAVIMDIDETVLDNSPYQARLVANGLEYDEVTWDQWVAEKKARPVPGVLEFAKAAESRGVTLLYLSNRAVHLKDATLANLRAAGLPVKDDSVFLGLGTHVDGCEQHGSEKLCRRRLAGREYRVLMQFGDQLGDFVEITANTPGSRADLLAEYDDWFGERWWMLANPTYGSWEPAVFNNAWGESRDVRRTMKRDALRPEI</sequence>
<gene>
    <name evidence="4" type="ORF">QFW81_11155</name>
</gene>
<dbReference type="PROSITE" id="PS51257">
    <property type="entry name" value="PROKAR_LIPOPROTEIN"/>
    <property type="match status" value="1"/>
</dbReference>
<evidence type="ECO:0000313" key="5">
    <source>
        <dbReference type="Proteomes" id="UP001156873"/>
    </source>
</evidence>
<reference evidence="4 5" key="1">
    <citation type="submission" date="2023-04" db="EMBL/GenBank/DDBJ databases">
        <title>Luteimonas sp. M1R5S59.</title>
        <authorList>
            <person name="Sun J.-Q."/>
        </authorList>
    </citation>
    <scope>NUCLEOTIDE SEQUENCE [LARGE SCALE GENOMIC DNA]</scope>
    <source>
        <strain evidence="4 5">M1R5S59</strain>
    </source>
</reference>
<dbReference type="Pfam" id="PF03767">
    <property type="entry name" value="Acid_phosphat_B"/>
    <property type="match status" value="1"/>
</dbReference>
<evidence type="ECO:0000256" key="2">
    <source>
        <dbReference type="SAM" id="MobiDB-lite"/>
    </source>
</evidence>
<dbReference type="PANTHER" id="PTHR31284:SF10">
    <property type="entry name" value="ACID PHOSPHATASE-LIKE PROTEIN"/>
    <property type="match status" value="1"/>
</dbReference>
<protein>
    <submittedName>
        <fullName evidence="4">HAD family acid phosphatase</fullName>
    </submittedName>
</protein>
<dbReference type="EMBL" id="JARXRO010000018">
    <property type="protein sequence ID" value="MDH5834477.1"/>
    <property type="molecule type" value="Genomic_DNA"/>
</dbReference>
<feature type="chain" id="PRO_5046513793" evidence="3">
    <location>
        <begin position="19"/>
        <end position="307"/>
    </location>
</feature>
<feature type="compositionally biased region" description="Low complexity" evidence="2">
    <location>
        <begin position="38"/>
        <end position="47"/>
    </location>
</feature>
<keyword evidence="5" id="KW-1185">Reference proteome</keyword>
<name>A0ABT6JVF7_9GAMM</name>
<dbReference type="InterPro" id="IPR006423">
    <property type="entry name" value="Lipo_e_P4"/>
</dbReference>
<evidence type="ECO:0000313" key="4">
    <source>
        <dbReference type="EMBL" id="MDH5834477.1"/>
    </source>
</evidence>
<dbReference type="SUPFAM" id="SSF56784">
    <property type="entry name" value="HAD-like"/>
    <property type="match status" value="1"/>
</dbReference>
<evidence type="ECO:0000256" key="1">
    <source>
        <dbReference type="ARBA" id="ARBA00022729"/>
    </source>
</evidence>